<dbReference type="InterPro" id="IPR050748">
    <property type="entry name" value="Glycosyltrans_8_dom-fam"/>
</dbReference>
<evidence type="ECO:0000256" key="2">
    <source>
        <dbReference type="ARBA" id="ARBA00022679"/>
    </source>
</evidence>
<dbReference type="CDD" id="cd04194">
    <property type="entry name" value="GT8_A4GalT_like"/>
    <property type="match status" value="1"/>
</dbReference>
<evidence type="ECO:0000256" key="3">
    <source>
        <dbReference type="ARBA" id="ARBA00022723"/>
    </source>
</evidence>
<name>A0ABR9UM12_9CHRO</name>
<reference evidence="4 5" key="1">
    <citation type="submission" date="2020-10" db="EMBL/GenBank/DDBJ databases">
        <authorList>
            <person name="Castelo-Branco R."/>
            <person name="Eusebio N."/>
            <person name="Adriana R."/>
            <person name="Vieira A."/>
            <person name="Brugerolle De Fraissinette N."/>
            <person name="Rezende De Castro R."/>
            <person name="Schneider M.P."/>
            <person name="Vasconcelos V."/>
            <person name="Leao P.N."/>
        </authorList>
    </citation>
    <scope>NUCLEOTIDE SEQUENCE [LARGE SCALE GENOMIC DNA]</scope>
    <source>
        <strain evidence="4 5">LEGE 06123</strain>
    </source>
</reference>
<protein>
    <submittedName>
        <fullName evidence="4">Glycosyltransferase family 8 protein</fullName>
    </submittedName>
</protein>
<dbReference type="EMBL" id="JADEWN010000004">
    <property type="protein sequence ID" value="MBE9189327.1"/>
    <property type="molecule type" value="Genomic_DNA"/>
</dbReference>
<evidence type="ECO:0000313" key="5">
    <source>
        <dbReference type="Proteomes" id="UP000651156"/>
    </source>
</evidence>
<accession>A0ABR9UM12</accession>
<dbReference type="InterPro" id="IPR002495">
    <property type="entry name" value="Glyco_trans_8"/>
</dbReference>
<gene>
    <name evidence="4" type="ORF">IQ230_02900</name>
</gene>
<organism evidence="4 5">
    <name type="scientific">Gloeocapsopsis crepidinum LEGE 06123</name>
    <dbReference type="NCBI Taxonomy" id="588587"/>
    <lineage>
        <taxon>Bacteria</taxon>
        <taxon>Bacillati</taxon>
        <taxon>Cyanobacteriota</taxon>
        <taxon>Cyanophyceae</taxon>
        <taxon>Oscillatoriophycideae</taxon>
        <taxon>Chroococcales</taxon>
        <taxon>Chroococcaceae</taxon>
        <taxon>Gloeocapsopsis</taxon>
    </lineage>
</organism>
<comment type="caution">
    <text evidence="4">The sequence shown here is derived from an EMBL/GenBank/DDBJ whole genome shotgun (WGS) entry which is preliminary data.</text>
</comment>
<dbReference type="PANTHER" id="PTHR13778:SF47">
    <property type="entry name" value="LIPOPOLYSACCHARIDE 1,3-GALACTOSYLTRANSFERASE"/>
    <property type="match status" value="1"/>
</dbReference>
<evidence type="ECO:0000256" key="1">
    <source>
        <dbReference type="ARBA" id="ARBA00022676"/>
    </source>
</evidence>
<keyword evidence="1" id="KW-0328">Glycosyltransferase</keyword>
<dbReference type="Pfam" id="PF01501">
    <property type="entry name" value="Glyco_transf_8"/>
    <property type="match status" value="1"/>
</dbReference>
<dbReference type="Proteomes" id="UP000651156">
    <property type="component" value="Unassembled WGS sequence"/>
</dbReference>
<sequence>MLKDTYKLITKTRINTLQVNSPIVVVCAADDKYAMPLSVTARSLLANLSNDYSILLFVIDGGIKKKNKQKILETLSGENCEVRFIPRPEQFAKRLEEAYRYTITEGQAKKYISIAQYYRIFIADLLPEQIKKAIYLDCDLVINEDLSQLWQTDLGENYVLAAQDTWIHSVSANNGLLNYQELGIDSNAKYFNSGVLVINLEKWRRGKISTKAIEYLNHYKEYILYGDQDILNALFTDQWGELDPQWNVTARVYEYSGWEESPYPENIYNNLIQNKPYIIHFVSGEKPWNSRNVPLAEHFFHYIDMTTWSGWRFTFWRELWLKLVYKFRKAISIVGIYTTN</sequence>
<evidence type="ECO:0000313" key="4">
    <source>
        <dbReference type="EMBL" id="MBE9189327.1"/>
    </source>
</evidence>
<dbReference type="PANTHER" id="PTHR13778">
    <property type="entry name" value="GLYCOSYLTRANSFERASE 8 DOMAIN-CONTAINING PROTEIN"/>
    <property type="match status" value="1"/>
</dbReference>
<keyword evidence="2" id="KW-0808">Transferase</keyword>
<proteinExistence type="predicted"/>
<dbReference type="RefSeq" id="WP_193930576.1">
    <property type="nucleotide sequence ID" value="NZ_CAWPMZ010000085.1"/>
</dbReference>
<dbReference type="SUPFAM" id="SSF53448">
    <property type="entry name" value="Nucleotide-diphospho-sugar transferases"/>
    <property type="match status" value="1"/>
</dbReference>
<keyword evidence="5" id="KW-1185">Reference proteome</keyword>
<keyword evidence="3" id="KW-0479">Metal-binding</keyword>
<dbReference type="Gene3D" id="3.90.550.10">
    <property type="entry name" value="Spore Coat Polysaccharide Biosynthesis Protein SpsA, Chain A"/>
    <property type="match status" value="1"/>
</dbReference>
<dbReference type="InterPro" id="IPR029044">
    <property type="entry name" value="Nucleotide-diphossugar_trans"/>
</dbReference>